<organism evidence="2">
    <name type="scientific">Rhodosorus marinus</name>
    <dbReference type="NCBI Taxonomy" id="101924"/>
    <lineage>
        <taxon>Eukaryota</taxon>
        <taxon>Rhodophyta</taxon>
        <taxon>Stylonematophyceae</taxon>
        <taxon>Stylonematales</taxon>
        <taxon>Stylonemataceae</taxon>
        <taxon>Rhodosorus</taxon>
    </lineage>
</organism>
<evidence type="ECO:0000256" key="1">
    <source>
        <dbReference type="SAM" id="MobiDB-lite"/>
    </source>
</evidence>
<sequence length="108" mass="11775">MFGSYAIGEMILILQLRTGLPSQALSPHLPYRTYPVPDAMDLQQLLLCVQSIGEQKRPILGVGCTSPTGDMRERCCALGGRKFVEQKQEEQTPVFCSNTAPAPTPLAP</sequence>
<name>A0A7S3E6C9_9RHOD</name>
<proteinExistence type="predicted"/>
<feature type="region of interest" description="Disordered" evidence="1">
    <location>
        <begin position="89"/>
        <end position="108"/>
    </location>
</feature>
<accession>A0A7S3E6C9</accession>
<reference evidence="2" key="1">
    <citation type="submission" date="2021-01" db="EMBL/GenBank/DDBJ databases">
        <authorList>
            <person name="Corre E."/>
            <person name="Pelletier E."/>
            <person name="Niang G."/>
            <person name="Scheremetjew M."/>
            <person name="Finn R."/>
            <person name="Kale V."/>
            <person name="Holt S."/>
            <person name="Cochrane G."/>
            <person name="Meng A."/>
            <person name="Brown T."/>
            <person name="Cohen L."/>
        </authorList>
    </citation>
    <scope>NUCLEOTIDE SEQUENCE</scope>
    <source>
        <strain evidence="2">CCMP 769</strain>
    </source>
</reference>
<gene>
    <name evidence="2" type="ORF">RMAR00112_LOCUS2168</name>
</gene>
<dbReference type="AlphaFoldDB" id="A0A7S3E6C9"/>
<protein>
    <submittedName>
        <fullName evidence="2">Uncharacterized protein</fullName>
    </submittedName>
</protein>
<evidence type="ECO:0000313" key="2">
    <source>
        <dbReference type="EMBL" id="CAE0034224.1"/>
    </source>
</evidence>
<dbReference type="EMBL" id="HBHW01002887">
    <property type="protein sequence ID" value="CAE0034224.1"/>
    <property type="molecule type" value="Transcribed_RNA"/>
</dbReference>